<dbReference type="Pfam" id="PF00561">
    <property type="entry name" value="Abhydrolase_1"/>
    <property type="match status" value="1"/>
</dbReference>
<dbReference type="OrthoDB" id="135231at2"/>
<dbReference type="Gene3D" id="3.40.50.1820">
    <property type="entry name" value="alpha/beta hydrolase"/>
    <property type="match status" value="1"/>
</dbReference>
<dbReference type="RefSeq" id="WP_019975797.1">
    <property type="nucleotide sequence ID" value="NZ_BJXC01000007.1"/>
</dbReference>
<dbReference type="AlphaFoldDB" id="A0A511NFH5"/>
<dbReference type="InterPro" id="IPR029058">
    <property type="entry name" value="AB_hydrolase_fold"/>
</dbReference>
<dbReference type="InterPro" id="IPR000073">
    <property type="entry name" value="AB_hydrolase_1"/>
</dbReference>
<dbReference type="PANTHER" id="PTHR46331:SF2">
    <property type="entry name" value="VALACYCLOVIR HYDROLASE"/>
    <property type="match status" value="1"/>
</dbReference>
<sequence>MNIEHTIEINNTNIHYHHHEISPESPTLIFLHDSLGCTQLWRDFPKEVAQSTNCNFFIYDRKGYGKSSPFTIDHRELTYMHDEADFLHDLVEHFKFKEIILFGHSDGGSIALLYASKYHKNLKGIVVVGSHIMVEEISLQGIREAKVAYSTTDLPKRLEKYHGENTQKVFEMWTDTWLRPDFLHFDIRKELTQIKCPTFVIQGIDDEYGTLEQVDGILNNVKGEKESYLVPNAKHTPYKENREPTLEKTVEFIRRLYQE</sequence>
<organism evidence="2 3">
    <name type="scientific">Empedobacter brevis NBRC 14943 = ATCC 43319</name>
    <dbReference type="NCBI Taxonomy" id="1218108"/>
    <lineage>
        <taxon>Bacteria</taxon>
        <taxon>Pseudomonadati</taxon>
        <taxon>Bacteroidota</taxon>
        <taxon>Flavobacteriia</taxon>
        <taxon>Flavobacteriales</taxon>
        <taxon>Weeksellaceae</taxon>
        <taxon>Empedobacter</taxon>
    </lineage>
</organism>
<keyword evidence="2" id="KW-0378">Hydrolase</keyword>
<keyword evidence="3" id="KW-1185">Reference proteome</keyword>
<dbReference type="PANTHER" id="PTHR46331">
    <property type="entry name" value="VALACYCLOVIR HYDROLASE"/>
    <property type="match status" value="1"/>
</dbReference>
<dbReference type="GeneID" id="84650457"/>
<dbReference type="Proteomes" id="UP000321245">
    <property type="component" value="Unassembled WGS sequence"/>
</dbReference>
<evidence type="ECO:0000259" key="1">
    <source>
        <dbReference type="Pfam" id="PF00561"/>
    </source>
</evidence>
<dbReference type="SUPFAM" id="SSF53474">
    <property type="entry name" value="alpha/beta-Hydrolases"/>
    <property type="match status" value="1"/>
</dbReference>
<dbReference type="EMBL" id="BJXC01000007">
    <property type="protein sequence ID" value="GEM51583.1"/>
    <property type="molecule type" value="Genomic_DNA"/>
</dbReference>
<dbReference type="GO" id="GO:0017171">
    <property type="term" value="F:serine hydrolase activity"/>
    <property type="evidence" value="ECO:0007669"/>
    <property type="project" value="TreeGrafter"/>
</dbReference>
<evidence type="ECO:0000313" key="3">
    <source>
        <dbReference type="Proteomes" id="UP000321245"/>
    </source>
</evidence>
<gene>
    <name evidence="2" type="ORF">EB1_13730</name>
</gene>
<name>A0A511NFH5_9FLAO</name>
<proteinExistence type="predicted"/>
<comment type="caution">
    <text evidence="2">The sequence shown here is derived from an EMBL/GenBank/DDBJ whole genome shotgun (WGS) entry which is preliminary data.</text>
</comment>
<reference evidence="2 3" key="1">
    <citation type="submission" date="2019-07" db="EMBL/GenBank/DDBJ databases">
        <title>Whole genome shotgun sequence of Empedobacter brevis NBRC 14943.</title>
        <authorList>
            <person name="Hosoyama A."/>
            <person name="Uohara A."/>
            <person name="Ohji S."/>
            <person name="Ichikawa N."/>
        </authorList>
    </citation>
    <scope>NUCLEOTIDE SEQUENCE [LARGE SCALE GENOMIC DNA]</scope>
    <source>
        <strain evidence="2 3">NBRC 14943</strain>
    </source>
</reference>
<dbReference type="STRING" id="1218108.GCA_000382425_02320"/>
<protein>
    <submittedName>
        <fullName evidence="2">Alpha/beta hydrolase</fullName>
    </submittedName>
</protein>
<feature type="domain" description="AB hydrolase-1" evidence="1">
    <location>
        <begin position="26"/>
        <end position="140"/>
    </location>
</feature>
<accession>A0A511NFH5</accession>
<evidence type="ECO:0000313" key="2">
    <source>
        <dbReference type="EMBL" id="GEM51583.1"/>
    </source>
</evidence>